<accession>A0ABM3MKY0</accession>
<dbReference type="Proteomes" id="UP001652740">
    <property type="component" value="Unplaced"/>
</dbReference>
<dbReference type="Gene3D" id="2.40.128.20">
    <property type="match status" value="1"/>
</dbReference>
<protein>
    <submittedName>
        <fullName evidence="3">Fatty acid-binding protein 1-like</fullName>
    </submittedName>
</protein>
<dbReference type="RefSeq" id="XP_052751904.1">
    <property type="nucleotide sequence ID" value="XM_052895944.1"/>
</dbReference>
<evidence type="ECO:0000313" key="3">
    <source>
        <dbReference type="RefSeq" id="XP_052751904.1"/>
    </source>
</evidence>
<proteinExistence type="inferred from homology"/>
<dbReference type="InterPro" id="IPR012674">
    <property type="entry name" value="Calycin"/>
</dbReference>
<keyword evidence="2" id="KW-1185">Reference proteome</keyword>
<dbReference type="SUPFAM" id="SSF50814">
    <property type="entry name" value="Lipocalins"/>
    <property type="match status" value="1"/>
</dbReference>
<sequence length="133" mass="15212">MSYLGREYRFEREENFEAFLAAIDVAPEDKARIAQYKPSQKLERDGDGYRYTTVLPQRTKTITFKSGVEFDDEIKEGTSVKTTFTVDGDTVTQVIKDSKGRTATFKREYSGDKLKVSITASVWDGVAYRYYTA</sequence>
<dbReference type="GeneID" id="113520948"/>
<gene>
    <name evidence="3" type="primary">LOC113520948</name>
</gene>
<dbReference type="InterPro" id="IPR031259">
    <property type="entry name" value="ILBP"/>
</dbReference>
<evidence type="ECO:0000256" key="1">
    <source>
        <dbReference type="ARBA" id="ARBA00008390"/>
    </source>
</evidence>
<dbReference type="PANTHER" id="PTHR11955">
    <property type="entry name" value="FATTY ACID BINDING PROTEIN"/>
    <property type="match status" value="1"/>
</dbReference>
<organism evidence="2 3">
    <name type="scientific">Galleria mellonella</name>
    <name type="common">Greater wax moth</name>
    <dbReference type="NCBI Taxonomy" id="7137"/>
    <lineage>
        <taxon>Eukaryota</taxon>
        <taxon>Metazoa</taxon>
        <taxon>Ecdysozoa</taxon>
        <taxon>Arthropoda</taxon>
        <taxon>Hexapoda</taxon>
        <taxon>Insecta</taxon>
        <taxon>Pterygota</taxon>
        <taxon>Neoptera</taxon>
        <taxon>Endopterygota</taxon>
        <taxon>Lepidoptera</taxon>
        <taxon>Glossata</taxon>
        <taxon>Ditrysia</taxon>
        <taxon>Pyraloidea</taxon>
        <taxon>Pyralidae</taxon>
        <taxon>Galleriinae</taxon>
        <taxon>Galleria</taxon>
    </lineage>
</organism>
<evidence type="ECO:0000313" key="2">
    <source>
        <dbReference type="Proteomes" id="UP001652740"/>
    </source>
</evidence>
<reference evidence="3" key="1">
    <citation type="submission" date="2025-08" db="UniProtKB">
        <authorList>
            <consortium name="RefSeq"/>
        </authorList>
    </citation>
    <scope>IDENTIFICATION</scope>
    <source>
        <tissue evidence="3">Whole larvae</tissue>
    </source>
</reference>
<comment type="similarity">
    <text evidence="1">Belongs to the calycin superfamily. Fatty-acid binding protein (FABP) family.</text>
</comment>
<name>A0ABM3MKY0_GALME</name>